<feature type="domain" description="Initiator Rep protein WH1" evidence="2">
    <location>
        <begin position="5"/>
        <end position="148"/>
    </location>
</feature>
<name>A0AA46PYT6_BIFLL</name>
<evidence type="ECO:0000313" key="4">
    <source>
        <dbReference type="Proteomes" id="UP000315512"/>
    </source>
</evidence>
<dbReference type="AlphaFoldDB" id="A0AA46PYT6"/>
<dbReference type="Proteomes" id="UP000315512">
    <property type="component" value="Unassembled WGS sequence"/>
</dbReference>
<reference evidence="3" key="1">
    <citation type="journal article" date="2019" name="Appl. Environ. Microbiol.">
        <title>An in vitro enrichment strategy for formulating synergistic synbiotics.</title>
        <authorList>
            <person name="Kok C.R."/>
            <person name="Quintero D.F.G."/>
            <person name="Niyirora C."/>
            <person name="Rose D."/>
            <person name="Li A."/>
            <person name="Hutkins R."/>
        </authorList>
    </citation>
    <scope>NUCLEOTIDE SEQUENCE</scope>
    <source>
        <strain evidence="3">CR15</strain>
    </source>
</reference>
<dbReference type="GO" id="GO:0006270">
    <property type="term" value="P:DNA replication initiation"/>
    <property type="evidence" value="ECO:0007669"/>
    <property type="project" value="InterPro"/>
</dbReference>
<dbReference type="SUPFAM" id="SSF46785">
    <property type="entry name" value="Winged helix' DNA-binding domain"/>
    <property type="match status" value="1"/>
</dbReference>
<organism evidence="3 4">
    <name type="scientific">Bifidobacterium longum subsp. longum</name>
    <dbReference type="NCBI Taxonomy" id="1679"/>
    <lineage>
        <taxon>Bacteria</taxon>
        <taxon>Bacillati</taxon>
        <taxon>Actinomycetota</taxon>
        <taxon>Actinomycetes</taxon>
        <taxon>Bifidobacteriales</taxon>
        <taxon>Bifidobacteriaceae</taxon>
        <taxon>Bifidobacterium</taxon>
    </lineage>
</organism>
<dbReference type="Gene3D" id="1.10.10.10">
    <property type="entry name" value="Winged helix-like DNA-binding domain superfamily/Winged helix DNA-binding domain"/>
    <property type="match status" value="2"/>
</dbReference>
<dbReference type="RefSeq" id="WP_140515055.1">
    <property type="nucleotide sequence ID" value="NZ_SZNG01000025.1"/>
</dbReference>
<dbReference type="InterPro" id="IPR036388">
    <property type="entry name" value="WH-like_DNA-bd_sf"/>
</dbReference>
<evidence type="ECO:0000313" key="3">
    <source>
        <dbReference type="EMBL" id="TPH34375.1"/>
    </source>
</evidence>
<evidence type="ECO:0000259" key="2">
    <source>
        <dbReference type="Pfam" id="PF01051"/>
    </source>
</evidence>
<dbReference type="InterPro" id="IPR000525">
    <property type="entry name" value="Initiator_Rep_WH1"/>
</dbReference>
<gene>
    <name evidence="3" type="ORF">FCO76_10490</name>
</gene>
<dbReference type="Pfam" id="PF01051">
    <property type="entry name" value="Rep3_N"/>
    <property type="match status" value="1"/>
</dbReference>
<dbReference type="InterPro" id="IPR036390">
    <property type="entry name" value="WH_DNA-bd_sf"/>
</dbReference>
<comment type="caution">
    <text evidence="3">The sequence shown here is derived from an EMBL/GenBank/DDBJ whole genome shotgun (WGS) entry which is preliminary data.</text>
</comment>
<dbReference type="EMBL" id="SZNG01000025">
    <property type="protein sequence ID" value="TPH34375.1"/>
    <property type="molecule type" value="Genomic_DNA"/>
</dbReference>
<proteinExistence type="inferred from homology"/>
<dbReference type="GO" id="GO:0003887">
    <property type="term" value="F:DNA-directed DNA polymerase activity"/>
    <property type="evidence" value="ECO:0007669"/>
    <property type="project" value="InterPro"/>
</dbReference>
<accession>A0AA46PYT6</accession>
<dbReference type="Pfam" id="PF21205">
    <property type="entry name" value="Rep3_C"/>
    <property type="match status" value="1"/>
</dbReference>
<evidence type="ECO:0000256" key="1">
    <source>
        <dbReference type="ARBA" id="ARBA00038283"/>
    </source>
</evidence>
<sequence>MSNEIVKFSNQFNNVVLKKFDAVHLDVLMAIASRVREKGTATVEFSFEELRGLMRLRKNLTNKQLADKIVQTNARLLALNYMFEDSGKIIQFALFTKFVTDPQEATLAVGVNEEFAFLLNDLTSQFTRFELAEFADLKSKYAKEFYRRAKQYRSSGIWKISRDEFCRLLGVSDSTAKSTANLNRVVLKTIAEECGPLLGLKIERQYVKRRLSGFVFTFARETPPVIDARPVEARKTDGDGKGHWTSVAG</sequence>
<protein>
    <submittedName>
        <fullName evidence="3">Replication initiation protein</fullName>
    </submittedName>
</protein>
<comment type="similarity">
    <text evidence="1">Belongs to the initiator RepB protein family.</text>
</comment>
<reference evidence="3" key="2">
    <citation type="submission" date="2019-04" db="EMBL/GenBank/DDBJ databases">
        <authorList>
            <person name="Kok C.R."/>
            <person name="Hutkins R."/>
        </authorList>
    </citation>
    <scope>NUCLEOTIDE SEQUENCE</scope>
    <source>
        <strain evidence="3">CR15</strain>
    </source>
</reference>
<feature type="non-terminal residue" evidence="3">
    <location>
        <position position="249"/>
    </location>
</feature>